<keyword evidence="3" id="KW-1185">Reference proteome</keyword>
<sequence length="68" mass="7772">MTRAVREPREDDARSVGVPSARRFWVFFDVFYRVSAQGTPRGRAERKPINTAHEAKPTKPTTLDTARL</sequence>
<name>A0A843TJP3_COLES</name>
<protein>
    <submittedName>
        <fullName evidence="2">Uncharacterized protein</fullName>
    </submittedName>
</protein>
<comment type="caution">
    <text evidence="2">The sequence shown here is derived from an EMBL/GenBank/DDBJ whole genome shotgun (WGS) entry which is preliminary data.</text>
</comment>
<reference evidence="2" key="1">
    <citation type="submission" date="2017-07" db="EMBL/GenBank/DDBJ databases">
        <title>Taro Niue Genome Assembly and Annotation.</title>
        <authorList>
            <person name="Atibalentja N."/>
            <person name="Keating K."/>
            <person name="Fields C.J."/>
        </authorList>
    </citation>
    <scope>NUCLEOTIDE SEQUENCE</scope>
    <source>
        <strain evidence="2">Niue_2</strain>
        <tissue evidence="2">Leaf</tissue>
    </source>
</reference>
<evidence type="ECO:0000313" key="2">
    <source>
        <dbReference type="EMBL" id="MQL68819.1"/>
    </source>
</evidence>
<dbReference type="AlphaFoldDB" id="A0A843TJP3"/>
<dbReference type="Proteomes" id="UP000652761">
    <property type="component" value="Unassembled WGS sequence"/>
</dbReference>
<evidence type="ECO:0000256" key="1">
    <source>
        <dbReference type="SAM" id="MobiDB-lite"/>
    </source>
</evidence>
<accession>A0A843TJP3</accession>
<gene>
    <name evidence="2" type="ORF">Taro_001090</name>
</gene>
<dbReference type="EMBL" id="NMUH01000022">
    <property type="protein sequence ID" value="MQL68819.1"/>
    <property type="molecule type" value="Genomic_DNA"/>
</dbReference>
<evidence type="ECO:0000313" key="3">
    <source>
        <dbReference type="Proteomes" id="UP000652761"/>
    </source>
</evidence>
<proteinExistence type="predicted"/>
<feature type="compositionally biased region" description="Polar residues" evidence="1">
    <location>
        <begin position="59"/>
        <end position="68"/>
    </location>
</feature>
<feature type="compositionally biased region" description="Basic and acidic residues" evidence="1">
    <location>
        <begin position="42"/>
        <end position="57"/>
    </location>
</feature>
<feature type="region of interest" description="Disordered" evidence="1">
    <location>
        <begin position="38"/>
        <end position="68"/>
    </location>
</feature>
<organism evidence="2 3">
    <name type="scientific">Colocasia esculenta</name>
    <name type="common">Wild taro</name>
    <name type="synonym">Arum esculentum</name>
    <dbReference type="NCBI Taxonomy" id="4460"/>
    <lineage>
        <taxon>Eukaryota</taxon>
        <taxon>Viridiplantae</taxon>
        <taxon>Streptophyta</taxon>
        <taxon>Embryophyta</taxon>
        <taxon>Tracheophyta</taxon>
        <taxon>Spermatophyta</taxon>
        <taxon>Magnoliopsida</taxon>
        <taxon>Liliopsida</taxon>
        <taxon>Araceae</taxon>
        <taxon>Aroideae</taxon>
        <taxon>Colocasieae</taxon>
        <taxon>Colocasia</taxon>
    </lineage>
</organism>